<reference evidence="1 2" key="1">
    <citation type="submission" date="2016-10" db="EMBL/GenBank/DDBJ databases">
        <authorList>
            <person name="de Groot N.N."/>
        </authorList>
    </citation>
    <scope>NUCLEOTIDE SEQUENCE [LARGE SCALE GENOMIC DNA]</scope>
    <source>
        <strain evidence="1 2">RK1</strain>
    </source>
</reference>
<dbReference type="STRING" id="1477437.SAMN05444682_110111"/>
<name>A0A1I3RTF2_9SPHI</name>
<evidence type="ECO:0000313" key="2">
    <source>
        <dbReference type="Proteomes" id="UP000198670"/>
    </source>
</evidence>
<dbReference type="AlphaFoldDB" id="A0A1I3RTF2"/>
<dbReference type="EMBL" id="FOQO01000010">
    <property type="protein sequence ID" value="SFJ49162.1"/>
    <property type="molecule type" value="Genomic_DNA"/>
</dbReference>
<organism evidence="1 2">
    <name type="scientific">Parapedobacter indicus</name>
    <dbReference type="NCBI Taxonomy" id="1477437"/>
    <lineage>
        <taxon>Bacteria</taxon>
        <taxon>Pseudomonadati</taxon>
        <taxon>Bacteroidota</taxon>
        <taxon>Sphingobacteriia</taxon>
        <taxon>Sphingobacteriales</taxon>
        <taxon>Sphingobacteriaceae</taxon>
        <taxon>Parapedobacter</taxon>
    </lineage>
</organism>
<proteinExistence type="predicted"/>
<evidence type="ECO:0000313" key="1">
    <source>
        <dbReference type="EMBL" id="SFJ49162.1"/>
    </source>
</evidence>
<dbReference type="Proteomes" id="UP000198670">
    <property type="component" value="Unassembled WGS sequence"/>
</dbReference>
<keyword evidence="2" id="KW-1185">Reference proteome</keyword>
<gene>
    <name evidence="1" type="ORF">SAMN05444682_110111</name>
</gene>
<protein>
    <submittedName>
        <fullName evidence="1">Uncharacterized protein</fullName>
    </submittedName>
</protein>
<sequence length="57" mass="6789">MDSPCKYTPNSPYYVANPTKNKPYKFSITLFGKRRLELKRYTNRHKNISQPQQVNIL</sequence>
<accession>A0A1I3RTF2</accession>